<dbReference type="Gene3D" id="1.10.287.950">
    <property type="entry name" value="Methyl-accepting chemotaxis protein"/>
    <property type="match status" value="1"/>
</dbReference>
<keyword evidence="2" id="KW-1185">Reference proteome</keyword>
<protein>
    <submittedName>
        <fullName evidence="1">Methyl-accepting chemotaxis protein</fullName>
    </submittedName>
</protein>
<dbReference type="SUPFAM" id="SSF58104">
    <property type="entry name" value="Methyl-accepting chemotaxis protein (MCP) signaling domain"/>
    <property type="match status" value="1"/>
</dbReference>
<gene>
    <name evidence="1" type="ORF">FEM54_13015</name>
</gene>
<dbReference type="Pfam" id="PF01177">
    <property type="entry name" value="Asp_Glu_race"/>
    <property type="match status" value="1"/>
</dbReference>
<organism evidence="1 2">
    <name type="scientific">Pseudomonas edaphica</name>
    <dbReference type="NCBI Taxonomy" id="2006980"/>
    <lineage>
        <taxon>Bacteria</taxon>
        <taxon>Pseudomonadati</taxon>
        <taxon>Pseudomonadota</taxon>
        <taxon>Gammaproteobacteria</taxon>
        <taxon>Pseudomonadales</taxon>
        <taxon>Pseudomonadaceae</taxon>
        <taxon>Pseudomonas</taxon>
    </lineage>
</organism>
<dbReference type="Proteomes" id="UP000304941">
    <property type="component" value="Unassembled WGS sequence"/>
</dbReference>
<dbReference type="EMBL" id="VBVZ01000163">
    <property type="protein sequence ID" value="TLG91463.1"/>
    <property type="molecule type" value="Genomic_DNA"/>
</dbReference>
<evidence type="ECO:0000313" key="1">
    <source>
        <dbReference type="EMBL" id="TLG91463.1"/>
    </source>
</evidence>
<reference evidence="1 2" key="1">
    <citation type="submission" date="2019-05" db="EMBL/GenBank/DDBJ databases">
        <title>Pseudomonas edaphica sp. nov., isolated from rhizospheric soil of Cistus ladanifer L. in Spain.</title>
        <authorList>
            <person name="Peix A."/>
        </authorList>
    </citation>
    <scope>NUCLEOTIDE SEQUENCE [LARGE SCALE GENOMIC DNA]</scope>
    <source>
        <strain evidence="1 2">RD25</strain>
    </source>
</reference>
<sequence length="279" mass="28716">MRITCLHTAASNIAVFDAAAQALGIAPAVLQHEVRTDLLAAAEEMGNLTPEIAASTANALLSLAQHADVVVLTCSTLGPSVDELDECTQSSILRADQALALTAVQAGGKVVVLCAVETTLAPTSSLFHRAALHSDATVDVQLVPGAWALFKAGDIDGYLSTIAKAADQAYIDGASVIALAQASMGGAAVLVTAGPAPLTSATAGLKAALMVNEIRDQNLQISAAAEEQHSVAEEINRHIQQIYDEARLVESLANAAQDDSGRLSSLSQELNGLVGRFKS</sequence>
<dbReference type="InterPro" id="IPR015942">
    <property type="entry name" value="Asp/Glu/hydantoin_racemase"/>
</dbReference>
<name>A0ABY2U542_9PSED</name>
<evidence type="ECO:0000313" key="2">
    <source>
        <dbReference type="Proteomes" id="UP000304941"/>
    </source>
</evidence>
<proteinExistence type="predicted"/>
<comment type="caution">
    <text evidence="1">The sequence shown here is derived from an EMBL/GenBank/DDBJ whole genome shotgun (WGS) entry which is preliminary data.</text>
</comment>
<accession>A0ABY2U542</accession>